<dbReference type="GeneID" id="108010954"/>
<feature type="compositionally biased region" description="Polar residues" evidence="1">
    <location>
        <begin position="55"/>
        <end position="65"/>
    </location>
</feature>
<proteinExistence type="predicted"/>
<feature type="compositionally biased region" description="Polar residues" evidence="1">
    <location>
        <begin position="221"/>
        <end position="230"/>
    </location>
</feature>
<feature type="region of interest" description="Disordered" evidence="1">
    <location>
        <begin position="177"/>
        <end position="230"/>
    </location>
</feature>
<keyword evidence="2" id="KW-1185">Reference proteome</keyword>
<organism evidence="2 3">
    <name type="scientific">Drosophila suzukii</name>
    <name type="common">Spotted-wing drosophila fruit fly</name>
    <dbReference type="NCBI Taxonomy" id="28584"/>
    <lineage>
        <taxon>Eukaryota</taxon>
        <taxon>Metazoa</taxon>
        <taxon>Ecdysozoa</taxon>
        <taxon>Arthropoda</taxon>
        <taxon>Hexapoda</taxon>
        <taxon>Insecta</taxon>
        <taxon>Pterygota</taxon>
        <taxon>Neoptera</taxon>
        <taxon>Endopterygota</taxon>
        <taxon>Diptera</taxon>
        <taxon>Brachycera</taxon>
        <taxon>Muscomorpha</taxon>
        <taxon>Ephydroidea</taxon>
        <taxon>Drosophilidae</taxon>
        <taxon>Drosophila</taxon>
        <taxon>Sophophora</taxon>
    </lineage>
</organism>
<reference evidence="3" key="2">
    <citation type="submission" date="2025-08" db="UniProtKB">
        <authorList>
            <consortium name="RefSeq"/>
        </authorList>
    </citation>
    <scope>IDENTIFICATION</scope>
</reference>
<feature type="compositionally biased region" description="Basic and acidic residues" evidence="1">
    <location>
        <begin position="36"/>
        <end position="53"/>
    </location>
</feature>
<evidence type="ECO:0000256" key="1">
    <source>
        <dbReference type="SAM" id="MobiDB-lite"/>
    </source>
</evidence>
<name>A0AB39ZAK5_DROSZ</name>
<feature type="region of interest" description="Disordered" evidence="1">
    <location>
        <begin position="1"/>
        <end position="72"/>
    </location>
</feature>
<evidence type="ECO:0000313" key="3">
    <source>
        <dbReference type="RefSeq" id="XP_016931457.3"/>
    </source>
</evidence>
<reference evidence="2" key="1">
    <citation type="submission" date="2025-05" db="UniProtKB">
        <authorList>
            <consortium name="RefSeq"/>
        </authorList>
    </citation>
    <scope>NUCLEOTIDE SEQUENCE [LARGE SCALE GENOMIC DNA]</scope>
</reference>
<dbReference type="RefSeq" id="XP_016931457.3">
    <property type="nucleotide sequence ID" value="XM_017075968.4"/>
</dbReference>
<gene>
    <name evidence="3" type="primary">LOC108010954</name>
</gene>
<feature type="compositionally biased region" description="Polar residues" evidence="1">
    <location>
        <begin position="12"/>
        <end position="21"/>
    </location>
</feature>
<sequence length="230" mass="26020">MKEVSAKHIKTVKSQTPSQKSSNEEDNPQEEPLILEDPKSRDQTTTQRSKEELITLQTYTSPDSTASKDFKRSIIDPLDDQKSLSYISSSSNGECRSQDNHNKCVEDIGLETAISMLSGISVDSELSSELSEELLDNDILISKKKKRDLKKTECIEDPEEEFRRHFLKTFQDLPRLSQISLDDNPKNENNKESESYAEEGLPSTSNKNIEKSIENIDSPDKTSTSTSRKK</sequence>
<feature type="compositionally biased region" description="Basic and acidic residues" evidence="1">
    <location>
        <begin position="208"/>
        <end position="220"/>
    </location>
</feature>
<dbReference type="AlphaFoldDB" id="A0AB39ZAK5"/>
<dbReference type="Proteomes" id="UP001652628">
    <property type="component" value="Chromosome 2L"/>
</dbReference>
<protein>
    <submittedName>
        <fullName evidence="3">Transcriptional regulator ATRX homolog</fullName>
    </submittedName>
</protein>
<feature type="compositionally biased region" description="Basic and acidic residues" evidence="1">
    <location>
        <begin position="183"/>
        <end position="194"/>
    </location>
</feature>
<evidence type="ECO:0000313" key="2">
    <source>
        <dbReference type="Proteomes" id="UP001652628"/>
    </source>
</evidence>
<accession>A0AB39ZAK5</accession>